<proteinExistence type="predicted"/>
<evidence type="ECO:0000313" key="5">
    <source>
        <dbReference type="Proteomes" id="UP000812277"/>
    </source>
</evidence>
<dbReference type="CDD" id="cd00090">
    <property type="entry name" value="HTH_ARSR"/>
    <property type="match status" value="1"/>
</dbReference>
<dbReference type="PANTHER" id="PTHR30363">
    <property type="entry name" value="HTH-TYPE TRANSCRIPTIONAL REGULATOR SRLR-RELATED"/>
    <property type="match status" value="1"/>
</dbReference>
<dbReference type="InterPro" id="IPR036388">
    <property type="entry name" value="WH-like_DNA-bd_sf"/>
</dbReference>
<keyword evidence="1" id="KW-0238">DNA-binding</keyword>
<dbReference type="SUPFAM" id="SSF46785">
    <property type="entry name" value="Winged helix' DNA-binding domain"/>
    <property type="match status" value="1"/>
</dbReference>
<evidence type="ECO:0000259" key="3">
    <source>
        <dbReference type="Pfam" id="PF08279"/>
    </source>
</evidence>
<evidence type="ECO:0000256" key="2">
    <source>
        <dbReference type="SAM" id="MobiDB-lite"/>
    </source>
</evidence>
<keyword evidence="5" id="KW-1185">Reference proteome</keyword>
<dbReference type="InterPro" id="IPR036390">
    <property type="entry name" value="WH_DNA-bd_sf"/>
</dbReference>
<evidence type="ECO:0000313" key="4">
    <source>
        <dbReference type="EMBL" id="MBW7476152.1"/>
    </source>
</evidence>
<sequence>MRLEQIDNPGVKQELSSRQEGSTRQTILTLFKTKGQMNAGELAKKLQITEMAVRRHLSTLERDGYIRPTLVRQAVGRPTHKYGLTEQAEHLFPKNYHVLALDLLEELADDPETAVLVDRMFEGRKRKLLERYASRMEGKSLKEKVSELAAIQNDGGYMVKLEDGENGLVLHEYNCPIAQVANLYQQACQCELALFEQLLGTTVERTECLAKGGGKCSYLIAGAQ</sequence>
<dbReference type="Pfam" id="PF08279">
    <property type="entry name" value="HTH_11"/>
    <property type="match status" value="1"/>
</dbReference>
<gene>
    <name evidence="4" type="ORF">K0T92_15520</name>
</gene>
<dbReference type="PANTHER" id="PTHR30363:SF28">
    <property type="entry name" value="TRANSCRIPTIONAL REGULATORY PROTEIN-RELATED"/>
    <property type="match status" value="1"/>
</dbReference>
<evidence type="ECO:0000256" key="1">
    <source>
        <dbReference type="ARBA" id="ARBA00023125"/>
    </source>
</evidence>
<dbReference type="EMBL" id="JAHZIJ010000011">
    <property type="protein sequence ID" value="MBW7476152.1"/>
    <property type="molecule type" value="Genomic_DNA"/>
</dbReference>
<dbReference type="InterPro" id="IPR011991">
    <property type="entry name" value="ArsR-like_HTH"/>
</dbReference>
<feature type="region of interest" description="Disordered" evidence="2">
    <location>
        <begin position="1"/>
        <end position="20"/>
    </location>
</feature>
<dbReference type="Proteomes" id="UP000812277">
    <property type="component" value="Unassembled WGS sequence"/>
</dbReference>
<dbReference type="Gene3D" id="1.10.10.10">
    <property type="entry name" value="Winged helix-like DNA-binding domain superfamily/Winged helix DNA-binding domain"/>
    <property type="match status" value="1"/>
</dbReference>
<organism evidence="4 5">
    <name type="scientific">Paenibacillus oenotherae</name>
    <dbReference type="NCBI Taxonomy" id="1435645"/>
    <lineage>
        <taxon>Bacteria</taxon>
        <taxon>Bacillati</taxon>
        <taxon>Bacillota</taxon>
        <taxon>Bacilli</taxon>
        <taxon>Bacillales</taxon>
        <taxon>Paenibacillaceae</taxon>
        <taxon>Paenibacillus</taxon>
    </lineage>
</organism>
<protein>
    <submittedName>
        <fullName evidence="4">HTH domain-containing protein</fullName>
    </submittedName>
</protein>
<name>A0ABS7D891_9BACL</name>
<dbReference type="InterPro" id="IPR050313">
    <property type="entry name" value="Carb_Metab_HTH_regulators"/>
</dbReference>
<comment type="caution">
    <text evidence="4">The sequence shown here is derived from an EMBL/GenBank/DDBJ whole genome shotgun (WGS) entry which is preliminary data.</text>
</comment>
<dbReference type="InterPro" id="IPR013196">
    <property type="entry name" value="HTH_11"/>
</dbReference>
<reference evidence="4 5" key="1">
    <citation type="submission" date="2021-07" db="EMBL/GenBank/DDBJ databases">
        <title>Paenibacillus radiodurans sp. nov., isolated from the southeastern edge of Tengger Desert.</title>
        <authorList>
            <person name="Zhang G."/>
        </authorList>
    </citation>
    <scope>NUCLEOTIDE SEQUENCE [LARGE SCALE GENOMIC DNA]</scope>
    <source>
        <strain evidence="4 5">DT7-4</strain>
    </source>
</reference>
<feature type="domain" description="Helix-turn-helix type 11" evidence="3">
    <location>
        <begin position="24"/>
        <end position="65"/>
    </location>
</feature>
<accession>A0ABS7D891</accession>